<feature type="region of interest" description="Disordered" evidence="1">
    <location>
        <begin position="585"/>
        <end position="716"/>
    </location>
</feature>
<gene>
    <name evidence="2" type="ORF">EYF80_053551</name>
</gene>
<proteinExistence type="predicted"/>
<feature type="compositionally biased region" description="Polar residues" evidence="1">
    <location>
        <begin position="649"/>
        <end position="660"/>
    </location>
</feature>
<evidence type="ECO:0000256" key="1">
    <source>
        <dbReference type="SAM" id="MobiDB-lite"/>
    </source>
</evidence>
<dbReference type="EMBL" id="SRLO01001636">
    <property type="protein sequence ID" value="TNN36294.1"/>
    <property type="molecule type" value="Genomic_DNA"/>
</dbReference>
<organism evidence="2 3">
    <name type="scientific">Liparis tanakae</name>
    <name type="common">Tanaka's snailfish</name>
    <dbReference type="NCBI Taxonomy" id="230148"/>
    <lineage>
        <taxon>Eukaryota</taxon>
        <taxon>Metazoa</taxon>
        <taxon>Chordata</taxon>
        <taxon>Craniata</taxon>
        <taxon>Vertebrata</taxon>
        <taxon>Euteleostomi</taxon>
        <taxon>Actinopterygii</taxon>
        <taxon>Neopterygii</taxon>
        <taxon>Teleostei</taxon>
        <taxon>Neoteleostei</taxon>
        <taxon>Acanthomorphata</taxon>
        <taxon>Eupercaria</taxon>
        <taxon>Perciformes</taxon>
        <taxon>Cottioidei</taxon>
        <taxon>Cottales</taxon>
        <taxon>Liparidae</taxon>
        <taxon>Liparis</taxon>
    </lineage>
</organism>
<feature type="region of interest" description="Disordered" evidence="1">
    <location>
        <begin position="511"/>
        <end position="545"/>
    </location>
</feature>
<sequence length="716" mass="72381">MAGGAYGRPLVEDVACVVGAVGALRDQDGVIAFLPPQRGFPAGRHRGRVRGALPAAAASGSNTAAVPRSHPYGGHALGVEPVLRVAGALRVNGDDGRRADGGGDVIPAVSLDGAVAYRVRALRVSAGVVVIEGLPGGPAPPSRSTGGGASVSVVQGPPPPRAVGGRRLDHRPVLGVRLHPDDGAAAPRDAAGAAQRAGPRGVRVGQDAVAGGALAAPGGAAAAALVQAPGVCLQEAVLLGHGDDLQEARPAVVGPAGRAHLRRPLPVGLRRGVGGRRPVGPSPSPRPRGRGAVVLVRLLRDVDELRGAGARLQRHAGASRDAAAVAGQRGAGARGHLGHVGVAIEAPARVGAGPELHAAVVLRVLGGGGGGGVHGGGEGVRDRRRAFAAAVLALPLREELLGAAGVHGGVVEGGGVAPGRLLVGRHGLGRVDPGEGVAEGHVGVFALRAAGGDGLCGAAALQAVVGAPLEAAVQEALGARGVEAGFARHAGFHLQVVQDGLLADVGQRAGGAGRRRRGAGSALLTGPEAHGDGPYQVDGDGAPQQEAQVHVHGVVLVLDDAGQATDDGADDEGEDEQRLQQLGGVVEFFKPPLRRAHEEPSSEEPSSRGTLVRGTLVMRNPRHEEPSSEEPSSRGTLVTGNPRHEEPSSRGTLVTGNPRQRNPRHGEPSSRGTLVTGNPRQRNPRHKEPSSSPGCRELHIPGMRATINQRRRTRDE</sequence>
<dbReference type="Proteomes" id="UP000314294">
    <property type="component" value="Unassembled WGS sequence"/>
</dbReference>
<dbReference type="AlphaFoldDB" id="A0A4Z2F6B9"/>
<reference evidence="2 3" key="1">
    <citation type="submission" date="2019-03" db="EMBL/GenBank/DDBJ databases">
        <title>First draft genome of Liparis tanakae, snailfish: a comprehensive survey of snailfish specific genes.</title>
        <authorList>
            <person name="Kim W."/>
            <person name="Song I."/>
            <person name="Jeong J.-H."/>
            <person name="Kim D."/>
            <person name="Kim S."/>
            <person name="Ryu S."/>
            <person name="Song J.Y."/>
            <person name="Lee S.K."/>
        </authorList>
    </citation>
    <scope>NUCLEOTIDE SEQUENCE [LARGE SCALE GENOMIC DNA]</scope>
    <source>
        <tissue evidence="2">Muscle</tissue>
    </source>
</reference>
<feature type="region of interest" description="Disordered" evidence="1">
    <location>
        <begin position="268"/>
        <end position="289"/>
    </location>
</feature>
<keyword evidence="3" id="KW-1185">Reference proteome</keyword>
<evidence type="ECO:0000313" key="2">
    <source>
        <dbReference type="EMBL" id="TNN36294.1"/>
    </source>
</evidence>
<feature type="region of interest" description="Disordered" evidence="1">
    <location>
        <begin position="179"/>
        <end position="201"/>
    </location>
</feature>
<protein>
    <submittedName>
        <fullName evidence="2">Uncharacterized protein</fullName>
    </submittedName>
</protein>
<accession>A0A4Z2F6B9</accession>
<feature type="compositionally biased region" description="Polar residues" evidence="1">
    <location>
        <begin position="670"/>
        <end position="681"/>
    </location>
</feature>
<comment type="caution">
    <text evidence="2">The sequence shown here is derived from an EMBL/GenBank/DDBJ whole genome shotgun (WGS) entry which is preliminary data.</text>
</comment>
<evidence type="ECO:0000313" key="3">
    <source>
        <dbReference type="Proteomes" id="UP000314294"/>
    </source>
</evidence>
<name>A0A4Z2F6B9_9TELE</name>
<feature type="compositionally biased region" description="Low complexity" evidence="1">
    <location>
        <begin position="183"/>
        <end position="201"/>
    </location>
</feature>